<dbReference type="Pfam" id="PF01941">
    <property type="entry name" value="AdoMet_Synthase"/>
    <property type="match status" value="1"/>
</dbReference>
<evidence type="ECO:0000313" key="1">
    <source>
        <dbReference type="EMBL" id="KYC55354.1"/>
    </source>
</evidence>
<reference evidence="1 3" key="1">
    <citation type="journal article" date="2016" name="ISME J.">
        <title>Chasing the elusive Euryarchaeota class WSA2: genomes reveal a uniquely fastidious methyl-reducing methanogen.</title>
        <authorList>
            <person name="Nobu M.K."/>
            <person name="Narihiro T."/>
            <person name="Kuroda K."/>
            <person name="Mei R."/>
            <person name="Liu W.T."/>
        </authorList>
    </citation>
    <scope>NUCLEOTIDE SEQUENCE [LARGE SCALE GENOMIC DNA]</scope>
    <source>
        <strain evidence="1">ADurb1013_Bin02101</strain>
        <strain evidence="2">ADurb1213_Bin02801</strain>
    </source>
</reference>
<dbReference type="PANTHER" id="PTHR36697">
    <property type="entry name" value="S-ADENOSYLMETHIONINE SYNTHASE"/>
    <property type="match status" value="1"/>
</dbReference>
<dbReference type="PATRIC" id="fig|1706433.3.peg.3"/>
<accession>A0A150JEK7</accession>
<dbReference type="Gene3D" id="3.30.300.340">
    <property type="entry name" value="S-adenosylmethionine synthetase, N-terminal domain"/>
    <property type="match status" value="1"/>
</dbReference>
<comment type="caution">
    <text evidence="1">The sequence shown here is derived from an EMBL/GenBank/DDBJ whole genome shotgun (WGS) entry which is preliminary data.</text>
</comment>
<proteinExistence type="predicted"/>
<dbReference type="InterPro" id="IPR042544">
    <property type="entry name" value="AdoMet_synthase_3"/>
</dbReference>
<accession>A0A150JF06</accession>
<dbReference type="PANTHER" id="PTHR36697:SF1">
    <property type="entry name" value="S-ADENOSYLMETHIONINE SYNTHASE"/>
    <property type="match status" value="1"/>
</dbReference>
<dbReference type="AlphaFoldDB" id="A0A150JEK7"/>
<dbReference type="GO" id="GO:0004478">
    <property type="term" value="F:methionine adenosyltransferase activity"/>
    <property type="evidence" value="ECO:0007669"/>
    <property type="project" value="UniProtKB-EC"/>
</dbReference>
<dbReference type="InterPro" id="IPR027790">
    <property type="entry name" value="AdoMet_synthase_2_family"/>
</dbReference>
<dbReference type="EC" id="2.5.1.6" evidence="1"/>
<evidence type="ECO:0000313" key="3">
    <source>
        <dbReference type="Proteomes" id="UP000092420"/>
    </source>
</evidence>
<dbReference type="Gene3D" id="3.30.300.280">
    <property type="entry name" value="S-adenosylmethionine synthetase, C-terminal domain"/>
    <property type="match status" value="1"/>
</dbReference>
<sequence>MKNIYISPKFIKQGEFELVERKGVGHPDSIADGIAQKVSNELSKYYIKKFGRIMHHNTDQVEVIGGTAISKFGGGEITKDPLIILSGRATQKVGDEIIPIHEIAKEATDKFIKELFRGEIRVGIESFMGEGSSDLKDVFGRKNSIPLSNDTSFGVSFYPFTKVEQLVFDIENFLNSDKMNKKYPAIGRDIKVMGARIKDNAKITIALATVDKYVENIKEYATFKEQIIEILKDKFGSCDVDYYINTADDVERGSAFLTVTGSSMENGDDGSVGRGNRVNGLITPYKPMSMEAAAGKNPVNHVGKLYNVLSLYIARDIYHNTNAGETQVKILSQIGKPINEPLVCDISTEKELSSEAQKEVRKIASDWLDNIKQVTEDIINEKVNLF</sequence>
<dbReference type="Proteomes" id="UP000092420">
    <property type="component" value="Unassembled WGS sequence"/>
</dbReference>
<evidence type="ECO:0000313" key="2">
    <source>
        <dbReference type="EMBL" id="KYC56809.1"/>
    </source>
</evidence>
<dbReference type="PATRIC" id="fig|1706435.3.peg.1286"/>
<keyword evidence="1" id="KW-0808">Transferase</keyword>
<organism evidence="1 3">
    <name type="scientific">Candidatus Methanofastidiosum methylothiophilum</name>
    <dbReference type="NCBI Taxonomy" id="1705564"/>
    <lineage>
        <taxon>Archaea</taxon>
        <taxon>Methanobacteriati</taxon>
        <taxon>Methanobacteriota</taxon>
        <taxon>Stenosarchaea group</taxon>
        <taxon>Candidatus Methanofastidiosia</taxon>
        <taxon>Candidatus Methanofastidiosales</taxon>
        <taxon>Candidatus Methanofastidiosaceae</taxon>
        <taxon>Candidatus Methanofastidiosum</taxon>
    </lineage>
</organism>
<dbReference type="InterPro" id="IPR042543">
    <property type="entry name" value="AdoMet_synthase_2"/>
</dbReference>
<accession>A0A150JHS5</accession>
<dbReference type="EMBL" id="LNJE01000016">
    <property type="protein sequence ID" value="KYC56809.1"/>
    <property type="molecule type" value="Genomic_DNA"/>
</dbReference>
<dbReference type="NCBIfam" id="NF003366">
    <property type="entry name" value="PRK04439.1-5"/>
    <property type="match status" value="1"/>
</dbReference>
<dbReference type="EMBL" id="LNJB01000001">
    <property type="protein sequence ID" value="KYC55354.1"/>
    <property type="molecule type" value="Genomic_DNA"/>
</dbReference>
<dbReference type="Gene3D" id="3.30.300.10">
    <property type="match status" value="1"/>
</dbReference>
<name>A0A150JEK7_9EURY</name>
<protein>
    <submittedName>
        <fullName evidence="1">S-adenosylmethionine synthase</fullName>
        <ecNumber evidence="1">2.5.1.6</ecNumber>
    </submittedName>
</protein>
<gene>
    <name evidence="1" type="primary">mat</name>
    <name evidence="1" type="ORF">AN188_00003</name>
    <name evidence="2" type="ORF">APG09_01289</name>
</gene>